<dbReference type="PANTHER" id="PTHR42765:SF1">
    <property type="entry name" value="ISOLEUCINE--TRNA LIGASE, MITOCHONDRIAL"/>
    <property type="match status" value="1"/>
</dbReference>
<dbReference type="PRINTS" id="PR00984">
    <property type="entry name" value="TRNASYNTHILE"/>
</dbReference>
<evidence type="ECO:0000259" key="17">
    <source>
        <dbReference type="Pfam" id="PF08264"/>
    </source>
</evidence>
<feature type="region of interest" description="Disordered" evidence="14">
    <location>
        <begin position="34"/>
        <end position="71"/>
    </location>
</feature>
<accession>A0A7S3RA15</accession>
<keyword evidence="8 13" id="KW-0067">ATP-binding</keyword>
<keyword evidence="4 13" id="KW-0436">Ligase</keyword>
<dbReference type="Pfam" id="PF06827">
    <property type="entry name" value="zf-FPG_IleRS"/>
    <property type="match status" value="1"/>
</dbReference>
<evidence type="ECO:0000259" key="15">
    <source>
        <dbReference type="Pfam" id="PF00133"/>
    </source>
</evidence>
<dbReference type="GO" id="GO:0006428">
    <property type="term" value="P:isoleucyl-tRNA aminoacylation"/>
    <property type="evidence" value="ECO:0007669"/>
    <property type="project" value="InterPro"/>
</dbReference>
<keyword evidence="9 13" id="KW-0648">Protein biosynthesis</keyword>
<dbReference type="GO" id="GO:0032543">
    <property type="term" value="P:mitochondrial translation"/>
    <property type="evidence" value="ECO:0007669"/>
    <property type="project" value="TreeGrafter"/>
</dbReference>
<dbReference type="InterPro" id="IPR050081">
    <property type="entry name" value="Ile-tRNA_ligase"/>
</dbReference>
<feature type="domain" description="Zinc finger FPG/IleRS-type" evidence="16">
    <location>
        <begin position="1009"/>
        <end position="1036"/>
    </location>
</feature>
<reference evidence="18" key="1">
    <citation type="submission" date="2021-01" db="EMBL/GenBank/DDBJ databases">
        <authorList>
            <person name="Corre E."/>
            <person name="Pelletier E."/>
            <person name="Niang G."/>
            <person name="Scheremetjew M."/>
            <person name="Finn R."/>
            <person name="Kale V."/>
            <person name="Holt S."/>
            <person name="Cochrane G."/>
            <person name="Meng A."/>
            <person name="Brown T."/>
            <person name="Cohen L."/>
        </authorList>
    </citation>
    <scope>NUCLEOTIDE SEQUENCE</scope>
    <source>
        <strain evidence="18">CCMP1320</strain>
    </source>
</reference>
<dbReference type="AlphaFoldDB" id="A0A7S3RA15"/>
<dbReference type="Gene3D" id="3.90.740.10">
    <property type="entry name" value="Valyl/Leucyl/Isoleucyl-tRNA synthetase, editing domain"/>
    <property type="match status" value="1"/>
</dbReference>
<proteinExistence type="inferred from homology"/>
<name>A0A7S3RA15_DUNTE</name>
<evidence type="ECO:0000256" key="2">
    <source>
        <dbReference type="ARBA" id="ARBA00005594"/>
    </source>
</evidence>
<keyword evidence="7" id="KW-0862">Zinc</keyword>
<dbReference type="PANTHER" id="PTHR42765">
    <property type="entry name" value="SOLEUCYL-TRNA SYNTHETASE"/>
    <property type="match status" value="1"/>
</dbReference>
<dbReference type="InterPro" id="IPR013155">
    <property type="entry name" value="M/V/L/I-tRNA-synth_anticd-bd"/>
</dbReference>
<dbReference type="FunFam" id="3.40.50.620:FF:000111">
    <property type="entry name" value="Mitochondrial isoleucyl-tRNA synthetase"/>
    <property type="match status" value="1"/>
</dbReference>
<comment type="similarity">
    <text evidence="2 13">Belongs to the class-I aminoacyl-tRNA synthetase family.</text>
</comment>
<keyword evidence="6 13" id="KW-0547">Nucleotide-binding</keyword>
<keyword evidence="5" id="KW-0479">Metal-binding</keyword>
<dbReference type="EMBL" id="HBIP01035690">
    <property type="protein sequence ID" value="CAE0506645.1"/>
    <property type="molecule type" value="Transcribed_RNA"/>
</dbReference>
<evidence type="ECO:0000256" key="7">
    <source>
        <dbReference type="ARBA" id="ARBA00022833"/>
    </source>
</evidence>
<dbReference type="InterPro" id="IPR009080">
    <property type="entry name" value="tRNAsynth_Ia_anticodon-bd"/>
</dbReference>
<dbReference type="GO" id="GO:0048608">
    <property type="term" value="P:reproductive structure development"/>
    <property type="evidence" value="ECO:0007669"/>
    <property type="project" value="UniProtKB-ARBA"/>
</dbReference>
<dbReference type="Gene3D" id="1.10.730.20">
    <property type="match status" value="1"/>
</dbReference>
<evidence type="ECO:0000313" key="18">
    <source>
        <dbReference type="EMBL" id="CAE0506645.1"/>
    </source>
</evidence>
<feature type="compositionally biased region" description="Low complexity" evidence="14">
    <location>
        <begin position="34"/>
        <end position="48"/>
    </location>
</feature>
<dbReference type="SUPFAM" id="SSF52374">
    <property type="entry name" value="Nucleotidylyl transferase"/>
    <property type="match status" value="1"/>
</dbReference>
<evidence type="ECO:0000256" key="3">
    <source>
        <dbReference type="ARBA" id="ARBA00013165"/>
    </source>
</evidence>
<dbReference type="GO" id="GO:0004822">
    <property type="term" value="F:isoleucine-tRNA ligase activity"/>
    <property type="evidence" value="ECO:0007669"/>
    <property type="project" value="UniProtKB-EC"/>
</dbReference>
<evidence type="ECO:0000256" key="11">
    <source>
        <dbReference type="ARBA" id="ARBA00032665"/>
    </source>
</evidence>
<dbReference type="HAMAP" id="MF_02002">
    <property type="entry name" value="Ile_tRNA_synth_type1"/>
    <property type="match status" value="1"/>
</dbReference>
<dbReference type="GO" id="GO:0005739">
    <property type="term" value="C:mitochondrion"/>
    <property type="evidence" value="ECO:0007669"/>
    <property type="project" value="UniProtKB-SubCell"/>
</dbReference>
<protein>
    <recommendedName>
        <fullName evidence="3">isoleucine--tRNA ligase</fullName>
        <ecNumber evidence="3">6.1.1.5</ecNumber>
    </recommendedName>
    <alternativeName>
        <fullName evidence="11">Isoleucyl-tRNA synthetase</fullName>
    </alternativeName>
</protein>
<evidence type="ECO:0000256" key="6">
    <source>
        <dbReference type="ARBA" id="ARBA00022741"/>
    </source>
</evidence>
<dbReference type="InterPro" id="IPR009008">
    <property type="entry name" value="Val/Leu/Ile-tRNA-synth_edit"/>
</dbReference>
<dbReference type="Pfam" id="PF00133">
    <property type="entry name" value="tRNA-synt_1"/>
    <property type="match status" value="1"/>
</dbReference>
<dbReference type="CDD" id="cd00818">
    <property type="entry name" value="IleRS_core"/>
    <property type="match status" value="1"/>
</dbReference>
<evidence type="ECO:0000256" key="10">
    <source>
        <dbReference type="ARBA" id="ARBA00023146"/>
    </source>
</evidence>
<dbReference type="GO" id="GO:0000049">
    <property type="term" value="F:tRNA binding"/>
    <property type="evidence" value="ECO:0007669"/>
    <property type="project" value="InterPro"/>
</dbReference>
<dbReference type="SUPFAM" id="SSF47323">
    <property type="entry name" value="Anticodon-binding domain of a subclass of class I aminoacyl-tRNA synthetases"/>
    <property type="match status" value="1"/>
</dbReference>
<dbReference type="InterPro" id="IPR001412">
    <property type="entry name" value="aa-tRNA-synth_I_CS"/>
</dbReference>
<keyword evidence="10 13" id="KW-0030">Aminoacyl-tRNA synthetase</keyword>
<evidence type="ECO:0000256" key="8">
    <source>
        <dbReference type="ARBA" id="ARBA00022840"/>
    </source>
</evidence>
<dbReference type="GO" id="GO:0046872">
    <property type="term" value="F:metal ion binding"/>
    <property type="evidence" value="ECO:0007669"/>
    <property type="project" value="UniProtKB-KW"/>
</dbReference>
<dbReference type="EC" id="6.1.1.5" evidence="3"/>
<dbReference type="InterPro" id="IPR014729">
    <property type="entry name" value="Rossmann-like_a/b/a_fold"/>
</dbReference>
<dbReference type="Gene3D" id="1.10.10.830">
    <property type="entry name" value="Ile-tRNA synthetase CP2 domain-like"/>
    <property type="match status" value="1"/>
</dbReference>
<evidence type="ECO:0000256" key="4">
    <source>
        <dbReference type="ARBA" id="ARBA00022598"/>
    </source>
</evidence>
<evidence type="ECO:0000256" key="9">
    <source>
        <dbReference type="ARBA" id="ARBA00022917"/>
    </source>
</evidence>
<comment type="subcellular location">
    <subcellularLocation>
        <location evidence="1">Mitochondrion</location>
    </subcellularLocation>
</comment>
<dbReference type="FunFam" id="3.90.740.10:FF:000013">
    <property type="entry name" value="Isoleucine--tRNA ligase, chloroplastic/mitochondrial"/>
    <property type="match status" value="1"/>
</dbReference>
<evidence type="ECO:0000256" key="12">
    <source>
        <dbReference type="ARBA" id="ARBA00048359"/>
    </source>
</evidence>
<dbReference type="InterPro" id="IPR033708">
    <property type="entry name" value="Anticodon_Ile_BEm"/>
</dbReference>
<feature type="domain" description="Methionyl/Valyl/Leucyl/Isoleucyl-tRNA synthetase anticodon-binding" evidence="17">
    <location>
        <begin position="765"/>
        <end position="924"/>
    </location>
</feature>
<dbReference type="Pfam" id="PF08264">
    <property type="entry name" value="Anticodon_1"/>
    <property type="match status" value="1"/>
</dbReference>
<evidence type="ECO:0000256" key="5">
    <source>
        <dbReference type="ARBA" id="ARBA00022723"/>
    </source>
</evidence>
<evidence type="ECO:0000256" key="1">
    <source>
        <dbReference type="ARBA" id="ARBA00004173"/>
    </source>
</evidence>
<dbReference type="InterPro" id="IPR023585">
    <property type="entry name" value="Ile-tRNA-ligase_type1"/>
</dbReference>
<dbReference type="GO" id="GO:0002161">
    <property type="term" value="F:aminoacyl-tRNA deacylase activity"/>
    <property type="evidence" value="ECO:0007669"/>
    <property type="project" value="InterPro"/>
</dbReference>
<dbReference type="PROSITE" id="PS00178">
    <property type="entry name" value="AA_TRNA_LIGASE_I"/>
    <property type="match status" value="1"/>
</dbReference>
<comment type="catalytic activity">
    <reaction evidence="12">
        <text>tRNA(Ile) + L-isoleucine + ATP = L-isoleucyl-tRNA(Ile) + AMP + diphosphate</text>
        <dbReference type="Rhea" id="RHEA:11060"/>
        <dbReference type="Rhea" id="RHEA-COMP:9666"/>
        <dbReference type="Rhea" id="RHEA-COMP:9695"/>
        <dbReference type="ChEBI" id="CHEBI:30616"/>
        <dbReference type="ChEBI" id="CHEBI:33019"/>
        <dbReference type="ChEBI" id="CHEBI:58045"/>
        <dbReference type="ChEBI" id="CHEBI:78442"/>
        <dbReference type="ChEBI" id="CHEBI:78528"/>
        <dbReference type="ChEBI" id="CHEBI:456215"/>
        <dbReference type="EC" id="6.1.1.5"/>
    </reaction>
</comment>
<dbReference type="GO" id="GO:0005524">
    <property type="term" value="F:ATP binding"/>
    <property type="evidence" value="ECO:0007669"/>
    <property type="project" value="UniProtKB-KW"/>
</dbReference>
<feature type="domain" description="Aminoacyl-tRNA synthetase class Ia" evidence="15">
    <location>
        <begin position="89"/>
        <end position="719"/>
    </location>
</feature>
<dbReference type="GO" id="GO:0009791">
    <property type="term" value="P:post-embryonic development"/>
    <property type="evidence" value="ECO:0007669"/>
    <property type="project" value="UniProtKB-ARBA"/>
</dbReference>
<dbReference type="InterPro" id="IPR010663">
    <property type="entry name" value="Znf_FPG/IleRS"/>
</dbReference>
<dbReference type="InterPro" id="IPR002301">
    <property type="entry name" value="Ile-tRNA-ligase"/>
</dbReference>
<dbReference type="SUPFAM" id="SSF50677">
    <property type="entry name" value="ValRS/IleRS/LeuRS editing domain"/>
    <property type="match status" value="1"/>
</dbReference>
<dbReference type="NCBIfam" id="TIGR00392">
    <property type="entry name" value="ileS"/>
    <property type="match status" value="1"/>
</dbReference>
<evidence type="ECO:0000256" key="13">
    <source>
        <dbReference type="RuleBase" id="RU363035"/>
    </source>
</evidence>
<organism evidence="18">
    <name type="scientific">Dunaliella tertiolecta</name>
    <name type="common">Green alga</name>
    <dbReference type="NCBI Taxonomy" id="3047"/>
    <lineage>
        <taxon>Eukaryota</taxon>
        <taxon>Viridiplantae</taxon>
        <taxon>Chlorophyta</taxon>
        <taxon>core chlorophytes</taxon>
        <taxon>Chlorophyceae</taxon>
        <taxon>CS clade</taxon>
        <taxon>Chlamydomonadales</taxon>
        <taxon>Dunaliellaceae</taxon>
        <taxon>Dunaliella</taxon>
    </lineage>
</organism>
<evidence type="ECO:0000256" key="14">
    <source>
        <dbReference type="SAM" id="MobiDB-lite"/>
    </source>
</evidence>
<sequence>MKAFGVKHAHIGSNRPMNRGFGLARQARQLAPQLLRQPLTRPLAAAAEGKGGKKDRKKPKDEGGPYSSTVRLPVTDFNMRANSVVREPQIQAFWAEQRVYEELAANNPGDTFTLHDGPPYANGDLHIGHALNKILKDIINKQQLLLGKKARFVPGWDTHGLPIELKVLQTLPDAERRALGPVELRKKAAAFALEAVESQKEQFRRYGIWADWMEPYITLQPSYEAAQLGVFGRMFLNGHIYRGRKPVHWSPSSQTALAEAELEYPEGHKSRSIYTAMPLESLGPNVTPEHSQHLQGAGVAIWTTTPWTIPANLAVAINDKMEYCVVEASGEAANSWVCKKLVVAKGLVEALQEKFGVSLRILSSFQGSVLDGCQYRHPLADRLSPVVVGGDYITTDAGTGLVHTAPGHGQEDYQVGQRYGLPLLSPVDDRGVFTAEAGPEFAGKAVQGEGNEAVVKALTSAGALLKEEMYSHKYPYDWRTKKPTIFRATSQWFASVNGFKDGALDAIKQVSWVPAAGQARITAMTDSRSDWCISRQRKWGVPIPVFYDLETDEAVMTEESIAHVANLFSQHGSDIWWTAPLEQLLPPSLVHLAPRLKKDDDTMDVWFDSGSSWAGVLRSNPNLNFPADLYLEGSDQHRGWFQSSLLTSVAAYGSAPYKQVLTHGFVLDEKGSKMSKSLGNVVDPRMVIQGGKDERKEPPYGADVLRLWVASVDYTSDVMIGPGIIKQVSDIYRKMRGTLRFVLGNLDGFDPKVHSVPYASLPGLDRFMLRRLAALQTEVAAAYQVHAFSRVYSLLQRFVAVDCSNFYLDIAKDRLYIRGESDAARRSCQTVCYALLRGLLADLAPLTPHMAEDAWQCMGPALRDGMVSVFQAGGAAAEPEWTQMPEAEFQAWAKLLAVRDGVNGALEKARGAKAIGSSLDARVLLHSTEPGLAATLQGLQQAGNSVDELKYLFIVSQAEVVDAATTAQQAPYSEVIPATTATASQGMGASNNGPELGGDVTVGVERARGHKCSRCWNYSETLGTHASHPELCERCTPIVLDMNFVPKPAMETAAA</sequence>
<dbReference type="CDD" id="cd07960">
    <property type="entry name" value="Anticodon_Ia_Ile_BEm"/>
    <property type="match status" value="1"/>
</dbReference>
<evidence type="ECO:0000259" key="16">
    <source>
        <dbReference type="Pfam" id="PF06827"/>
    </source>
</evidence>
<dbReference type="InterPro" id="IPR002300">
    <property type="entry name" value="aa-tRNA-synth_Ia"/>
</dbReference>
<gene>
    <name evidence="18" type="ORF">DTER00134_LOCUS21721</name>
</gene>
<dbReference type="Gene3D" id="3.40.50.620">
    <property type="entry name" value="HUPs"/>
    <property type="match status" value="2"/>
</dbReference>